<evidence type="ECO:0000313" key="2">
    <source>
        <dbReference type="Proteomes" id="UP000019131"/>
    </source>
</evidence>
<dbReference type="InterPro" id="IPR052960">
    <property type="entry name" value="GlcN6P_deaminase-like"/>
</dbReference>
<protein>
    <submittedName>
        <fullName evidence="1">Glucosamine-6-phosphate deaminase</fullName>
    </submittedName>
</protein>
<sequence>MPTDIYESVEEGANGIAREIAQTIREKQKAGRFCVLALPGGNSPRHVFNELIRMHKEDGLSFRNVIVFNMYEYYH</sequence>
<dbReference type="AlphaFoldDB" id="W4UPV0"/>
<dbReference type="STRING" id="1445607.JCM10512_1204"/>
<dbReference type="Gene3D" id="3.40.50.1360">
    <property type="match status" value="1"/>
</dbReference>
<reference evidence="1 2" key="1">
    <citation type="journal article" date="2014" name="Genome Announc.">
        <title>Draft Genome Sequence of Bacteroides reticulotermitis Strain JCM 10512T, Isolated from the Gut of a Termite.</title>
        <authorList>
            <person name="Yuki M."/>
            <person name="Oshima K."/>
            <person name="Suda W."/>
            <person name="Sakamoto M."/>
            <person name="Iida T."/>
            <person name="Hattori M."/>
            <person name="Ohkuma M."/>
        </authorList>
    </citation>
    <scope>NUCLEOTIDE SEQUENCE [LARGE SCALE GENOMIC DNA]</scope>
    <source>
        <strain evidence="1 2">JCM 10512</strain>
    </source>
</reference>
<evidence type="ECO:0000313" key="1">
    <source>
        <dbReference type="EMBL" id="GAE82961.1"/>
    </source>
</evidence>
<comment type="caution">
    <text evidence="1">The sequence shown here is derived from an EMBL/GenBank/DDBJ whole genome shotgun (WGS) entry which is preliminary data.</text>
</comment>
<dbReference type="SUPFAM" id="SSF100950">
    <property type="entry name" value="NagB/RpiA/CoA transferase-like"/>
    <property type="match status" value="1"/>
</dbReference>
<dbReference type="InterPro" id="IPR037171">
    <property type="entry name" value="NagB/RpiA_transferase-like"/>
</dbReference>
<keyword evidence="2" id="KW-1185">Reference proteome</keyword>
<dbReference type="EMBL" id="BAIV01000006">
    <property type="protein sequence ID" value="GAE82961.1"/>
    <property type="molecule type" value="Genomic_DNA"/>
</dbReference>
<organism evidence="1 2">
    <name type="scientific">Bacteroides reticulotermitis JCM 10512</name>
    <dbReference type="NCBI Taxonomy" id="1445607"/>
    <lineage>
        <taxon>Bacteria</taxon>
        <taxon>Pseudomonadati</taxon>
        <taxon>Bacteroidota</taxon>
        <taxon>Bacteroidia</taxon>
        <taxon>Bacteroidales</taxon>
        <taxon>Bacteroidaceae</taxon>
        <taxon>Bacteroides</taxon>
    </lineage>
</organism>
<proteinExistence type="predicted"/>
<gene>
    <name evidence="1" type="ORF">JCM10512_1204</name>
</gene>
<dbReference type="PANTHER" id="PTHR42892:SF1">
    <property type="entry name" value="GLUCOSAMINE-6-PHOSPHATE ISOMERASE"/>
    <property type="match status" value="1"/>
</dbReference>
<name>W4UPV0_9BACE</name>
<dbReference type="Proteomes" id="UP000019131">
    <property type="component" value="Unassembled WGS sequence"/>
</dbReference>
<dbReference type="PANTHER" id="PTHR42892">
    <property type="entry name" value="GLUCOSAMINE-6-PHOSPHATE DEAMINASE-LIKE PROTEIN BT_0258-RELATED"/>
    <property type="match status" value="1"/>
</dbReference>
<accession>W4UPV0</accession>